<comment type="caution">
    <text evidence="2">The sequence shown here is derived from an EMBL/GenBank/DDBJ whole genome shotgun (WGS) entry which is preliminary data.</text>
</comment>
<feature type="compositionally biased region" description="Low complexity" evidence="1">
    <location>
        <begin position="49"/>
        <end position="76"/>
    </location>
</feature>
<sequence>MRRSRLGLVVPRVAFPTGRDGAGAGTAAVREAETGERRAMHRGYGVPGRGRPAALTRAAPRNAAALRRRTTATAKATTKENRRKNRRKPEDGGPDGNGWRSDIVGGGRRRVTRPA</sequence>
<dbReference type="EMBL" id="BAAARK010000034">
    <property type="protein sequence ID" value="GAA2684593.1"/>
    <property type="molecule type" value="Genomic_DNA"/>
</dbReference>
<reference evidence="2 3" key="1">
    <citation type="journal article" date="2019" name="Int. J. Syst. Evol. Microbiol.">
        <title>The Global Catalogue of Microorganisms (GCM) 10K type strain sequencing project: providing services to taxonomists for standard genome sequencing and annotation.</title>
        <authorList>
            <consortium name="The Broad Institute Genomics Platform"/>
            <consortium name="The Broad Institute Genome Sequencing Center for Infectious Disease"/>
            <person name="Wu L."/>
            <person name="Ma J."/>
        </authorList>
    </citation>
    <scope>NUCLEOTIDE SEQUENCE [LARGE SCALE GENOMIC DNA]</scope>
    <source>
        <strain evidence="2 3">JCM 16374</strain>
    </source>
</reference>
<evidence type="ECO:0000313" key="3">
    <source>
        <dbReference type="Proteomes" id="UP001500994"/>
    </source>
</evidence>
<dbReference type="Proteomes" id="UP001500994">
    <property type="component" value="Unassembled WGS sequence"/>
</dbReference>
<accession>A0ABN3SSU8</accession>
<feature type="region of interest" description="Disordered" evidence="1">
    <location>
        <begin position="17"/>
        <end position="115"/>
    </location>
</feature>
<evidence type="ECO:0000313" key="2">
    <source>
        <dbReference type="EMBL" id="GAA2684593.1"/>
    </source>
</evidence>
<evidence type="ECO:0000256" key="1">
    <source>
        <dbReference type="SAM" id="MobiDB-lite"/>
    </source>
</evidence>
<organism evidence="2 3">
    <name type="scientific">Streptomyces lunalinharesii</name>
    <dbReference type="NCBI Taxonomy" id="333384"/>
    <lineage>
        <taxon>Bacteria</taxon>
        <taxon>Bacillati</taxon>
        <taxon>Actinomycetota</taxon>
        <taxon>Actinomycetes</taxon>
        <taxon>Kitasatosporales</taxon>
        <taxon>Streptomycetaceae</taxon>
        <taxon>Streptomyces</taxon>
    </lineage>
</organism>
<protein>
    <submittedName>
        <fullName evidence="2">Uncharacterized protein</fullName>
    </submittedName>
</protein>
<gene>
    <name evidence="2" type="ORF">GCM10009864_67200</name>
</gene>
<name>A0ABN3SSU8_9ACTN</name>
<keyword evidence="3" id="KW-1185">Reference proteome</keyword>
<proteinExistence type="predicted"/>